<accession>A0A9P4J6T1</accession>
<reference evidence="1" key="1">
    <citation type="journal article" date="2020" name="Stud. Mycol.">
        <title>101 Dothideomycetes genomes: a test case for predicting lifestyles and emergence of pathogens.</title>
        <authorList>
            <person name="Haridas S."/>
            <person name="Albert R."/>
            <person name="Binder M."/>
            <person name="Bloem J."/>
            <person name="Labutti K."/>
            <person name="Salamov A."/>
            <person name="Andreopoulos B."/>
            <person name="Baker S."/>
            <person name="Barry K."/>
            <person name="Bills G."/>
            <person name="Bluhm B."/>
            <person name="Cannon C."/>
            <person name="Castanera R."/>
            <person name="Culley D."/>
            <person name="Daum C."/>
            <person name="Ezra D."/>
            <person name="Gonzalez J."/>
            <person name="Henrissat B."/>
            <person name="Kuo A."/>
            <person name="Liang C."/>
            <person name="Lipzen A."/>
            <person name="Lutzoni F."/>
            <person name="Magnuson J."/>
            <person name="Mondo S."/>
            <person name="Nolan M."/>
            <person name="Ohm R."/>
            <person name="Pangilinan J."/>
            <person name="Park H.-J."/>
            <person name="Ramirez L."/>
            <person name="Alfaro M."/>
            <person name="Sun H."/>
            <person name="Tritt A."/>
            <person name="Yoshinaga Y."/>
            <person name="Zwiers L.-H."/>
            <person name="Turgeon B."/>
            <person name="Goodwin S."/>
            <person name="Spatafora J."/>
            <person name="Crous P."/>
            <person name="Grigoriev I."/>
        </authorList>
    </citation>
    <scope>NUCLEOTIDE SEQUENCE</scope>
    <source>
        <strain evidence="1">CBS 260.36</strain>
    </source>
</reference>
<dbReference type="Proteomes" id="UP000799439">
    <property type="component" value="Unassembled WGS sequence"/>
</dbReference>
<dbReference type="EMBL" id="ML996082">
    <property type="protein sequence ID" value="KAF2155781.1"/>
    <property type="molecule type" value="Genomic_DNA"/>
</dbReference>
<comment type="caution">
    <text evidence="1">The sequence shown here is derived from an EMBL/GenBank/DDBJ whole genome shotgun (WGS) entry which is preliminary data.</text>
</comment>
<proteinExistence type="predicted"/>
<organism evidence="1 2">
    <name type="scientific">Myriangium duriaei CBS 260.36</name>
    <dbReference type="NCBI Taxonomy" id="1168546"/>
    <lineage>
        <taxon>Eukaryota</taxon>
        <taxon>Fungi</taxon>
        <taxon>Dikarya</taxon>
        <taxon>Ascomycota</taxon>
        <taxon>Pezizomycotina</taxon>
        <taxon>Dothideomycetes</taxon>
        <taxon>Dothideomycetidae</taxon>
        <taxon>Myriangiales</taxon>
        <taxon>Myriangiaceae</taxon>
        <taxon>Myriangium</taxon>
    </lineage>
</organism>
<keyword evidence="2" id="KW-1185">Reference proteome</keyword>
<name>A0A9P4J6T1_9PEZI</name>
<protein>
    <submittedName>
        <fullName evidence="1">Uncharacterized protein</fullName>
    </submittedName>
</protein>
<gene>
    <name evidence="1" type="ORF">K461DRAFT_274805</name>
</gene>
<sequence>MSTSNPPIVLRVPDAPPSEGGYNPPPISWLLGTWHVTHSSLPMWKSKRNVRITYTALPPSSPSVPQDNTDRLDDLVEYQPLEGSKVSTVHGVDKAAAEGRDAWTWRGKGWLMVASSAWQVLGWGTDGEGNDWAVTYFAKTLFTPAGVDFYSRSGKGLSAITVQGIENALAKTESEEVSRLAKEVFAVKMDG</sequence>
<dbReference type="OrthoDB" id="9975758at2759"/>
<dbReference type="AlphaFoldDB" id="A0A9P4J6T1"/>
<evidence type="ECO:0000313" key="2">
    <source>
        <dbReference type="Proteomes" id="UP000799439"/>
    </source>
</evidence>
<evidence type="ECO:0000313" key="1">
    <source>
        <dbReference type="EMBL" id="KAF2155781.1"/>
    </source>
</evidence>